<dbReference type="Proteomes" id="UP000250915">
    <property type="component" value="Unassembled WGS sequence"/>
</dbReference>
<proteinExistence type="predicted"/>
<sequence length="85" mass="9648">MSKIDFHSHVIDIDGTSCQVSVPGPAYDCDDEQCAFERKVIEGMAEWPQDQLERQIAYQDGLSARHLANAWRLRQALEIKQSKAT</sequence>
<reference evidence="1 2" key="1">
    <citation type="submission" date="2018-06" db="EMBL/GenBank/DDBJ databases">
        <title>NTM in soil in Japan.</title>
        <authorList>
            <person name="Ohya K."/>
        </authorList>
    </citation>
    <scope>NUCLEOTIDE SEQUENCE [LARGE SCALE GENOMIC DNA]</scope>
    <source>
        <strain evidence="1 2">GF28</strain>
    </source>
</reference>
<organism evidence="1 2">
    <name type="scientific">Mycobacterium colombiense</name>
    <dbReference type="NCBI Taxonomy" id="339268"/>
    <lineage>
        <taxon>Bacteria</taxon>
        <taxon>Bacillati</taxon>
        <taxon>Actinomycetota</taxon>
        <taxon>Actinomycetes</taxon>
        <taxon>Mycobacteriales</taxon>
        <taxon>Mycobacteriaceae</taxon>
        <taxon>Mycobacterium</taxon>
        <taxon>Mycobacterium avium complex (MAC)</taxon>
    </lineage>
</organism>
<gene>
    <name evidence="1" type="ORF">DQP57_00280</name>
</gene>
<name>A0A329MCT6_9MYCO</name>
<comment type="caution">
    <text evidence="1">The sequence shown here is derived from an EMBL/GenBank/DDBJ whole genome shotgun (WGS) entry which is preliminary data.</text>
</comment>
<evidence type="ECO:0000313" key="2">
    <source>
        <dbReference type="Proteomes" id="UP000250915"/>
    </source>
</evidence>
<dbReference type="RefSeq" id="WP_112630619.1">
    <property type="nucleotide sequence ID" value="NZ_QMEV01000001.1"/>
</dbReference>
<dbReference type="EMBL" id="QMEV01000001">
    <property type="protein sequence ID" value="RAV17498.1"/>
    <property type="molecule type" value="Genomic_DNA"/>
</dbReference>
<protein>
    <submittedName>
        <fullName evidence="1">Uncharacterized protein</fullName>
    </submittedName>
</protein>
<accession>A0A329MCT6</accession>
<dbReference type="AlphaFoldDB" id="A0A329MCT6"/>
<evidence type="ECO:0000313" key="1">
    <source>
        <dbReference type="EMBL" id="RAV17498.1"/>
    </source>
</evidence>